<name>A0ABR2ZAS9_9AGAR</name>
<evidence type="ECO:0000256" key="3">
    <source>
        <dbReference type="ARBA" id="ARBA00022771"/>
    </source>
</evidence>
<dbReference type="PANTHER" id="PTHR46481">
    <property type="entry name" value="ZINC FINGER BED DOMAIN-CONTAINING PROTEIN 4"/>
    <property type="match status" value="1"/>
</dbReference>
<evidence type="ECO:0000256" key="5">
    <source>
        <dbReference type="ARBA" id="ARBA00023242"/>
    </source>
</evidence>
<dbReference type="SUPFAM" id="SSF53098">
    <property type="entry name" value="Ribonuclease H-like"/>
    <property type="match status" value="1"/>
</dbReference>
<evidence type="ECO:0000256" key="4">
    <source>
        <dbReference type="ARBA" id="ARBA00022833"/>
    </source>
</evidence>
<dbReference type="PANTHER" id="PTHR46481:SF10">
    <property type="entry name" value="ZINC FINGER BED DOMAIN-CONTAINING PROTEIN 39"/>
    <property type="match status" value="1"/>
</dbReference>
<keyword evidence="2" id="KW-0479">Metal-binding</keyword>
<dbReference type="Pfam" id="PF05699">
    <property type="entry name" value="Dimer_Tnp_hAT"/>
    <property type="match status" value="1"/>
</dbReference>
<feature type="domain" description="HAT C-terminal dimerisation" evidence="6">
    <location>
        <begin position="452"/>
        <end position="512"/>
    </location>
</feature>
<keyword evidence="5" id="KW-0539">Nucleus</keyword>
<evidence type="ECO:0000256" key="1">
    <source>
        <dbReference type="ARBA" id="ARBA00004123"/>
    </source>
</evidence>
<gene>
    <name evidence="7" type="ORF">AAF712_014919</name>
</gene>
<keyword evidence="8" id="KW-1185">Reference proteome</keyword>
<dbReference type="Proteomes" id="UP001437256">
    <property type="component" value="Unassembled WGS sequence"/>
</dbReference>
<dbReference type="InterPro" id="IPR052035">
    <property type="entry name" value="ZnF_BED_domain_contain"/>
</dbReference>
<dbReference type="InterPro" id="IPR012337">
    <property type="entry name" value="RNaseH-like_sf"/>
</dbReference>
<reference evidence="7 8" key="1">
    <citation type="submission" date="2024-05" db="EMBL/GenBank/DDBJ databases">
        <title>A draft genome resource for the thread blight pathogen Marasmius tenuissimus strain MS-2.</title>
        <authorList>
            <person name="Yulfo-Soto G.E."/>
            <person name="Baruah I.K."/>
            <person name="Amoako-Attah I."/>
            <person name="Bukari Y."/>
            <person name="Meinhardt L.W."/>
            <person name="Bailey B.A."/>
            <person name="Cohen S.P."/>
        </authorList>
    </citation>
    <scope>NUCLEOTIDE SEQUENCE [LARGE SCALE GENOMIC DNA]</scope>
    <source>
        <strain evidence="7 8">MS-2</strain>
    </source>
</reference>
<evidence type="ECO:0000313" key="7">
    <source>
        <dbReference type="EMBL" id="KAL0058408.1"/>
    </source>
</evidence>
<evidence type="ECO:0000256" key="2">
    <source>
        <dbReference type="ARBA" id="ARBA00022723"/>
    </source>
</evidence>
<evidence type="ECO:0000313" key="8">
    <source>
        <dbReference type="Proteomes" id="UP001437256"/>
    </source>
</evidence>
<organism evidence="7 8">
    <name type="scientific">Marasmius tenuissimus</name>
    <dbReference type="NCBI Taxonomy" id="585030"/>
    <lineage>
        <taxon>Eukaryota</taxon>
        <taxon>Fungi</taxon>
        <taxon>Dikarya</taxon>
        <taxon>Basidiomycota</taxon>
        <taxon>Agaricomycotina</taxon>
        <taxon>Agaricomycetes</taxon>
        <taxon>Agaricomycetidae</taxon>
        <taxon>Agaricales</taxon>
        <taxon>Marasmiineae</taxon>
        <taxon>Marasmiaceae</taxon>
        <taxon>Marasmius</taxon>
    </lineage>
</organism>
<keyword evidence="4" id="KW-0862">Zinc</keyword>
<comment type="subcellular location">
    <subcellularLocation>
        <location evidence="1">Nucleus</location>
    </subcellularLocation>
</comment>
<comment type="caution">
    <text evidence="7">The sequence shown here is derived from an EMBL/GenBank/DDBJ whole genome shotgun (WGS) entry which is preliminary data.</text>
</comment>
<keyword evidence="3" id="KW-0863">Zinc-finger</keyword>
<protein>
    <recommendedName>
        <fullName evidence="6">HAT C-terminal dimerisation domain-containing protein</fullName>
    </recommendedName>
</protein>
<accession>A0ABR2ZAS9</accession>
<sequence>MGLLKWIIATDQPTSVVETWEFRELLKGTSSITLDSSAAVERRIYSMAKDIVDKEKDRLKVVRHMALSIHFWTPRVNHHPTTFVGITAQYTTVDGQLVERVLNFCEVKFDNSAVTNAIFKTVEMYKLKTKTVYFVLDNDPKSDLVVKELQMRYTVTGTSFNILRLRLKSVEHSLHQAAQQLARGLSPKISDRVDESPSSDGDISTALNKLRLIIRHLNSQPVQEREVIERTSAHRPTPGSSTPLGLILDEDRLWLTTFKMMGMALRYPCAMETIATEQRELRMAKLSPADWHSIGVATNCLAQFSSALKCTEVGLLSQLSSDPRARGSLLLYKLLDTQKSLAGWLKGVVTNAPHPSLASALRDCHRTLLRHHSGPSSSPVYVWTFIFNPCVKLRGLLMGAAHRKELETIVQAWGELEQMIHDTYFPESLLKVYAARQELHRYVGLSLADPGCDAIAWWQVRLSLFPLLSPLALSILSILGNSVAGEHMAALYRKTINLRRTNQRLGTGSLLTAVALLKQNPESFDK</sequence>
<dbReference type="EMBL" id="JBBXMP010000320">
    <property type="protein sequence ID" value="KAL0058408.1"/>
    <property type="molecule type" value="Genomic_DNA"/>
</dbReference>
<proteinExistence type="predicted"/>
<dbReference type="InterPro" id="IPR008906">
    <property type="entry name" value="HATC_C_dom"/>
</dbReference>
<evidence type="ECO:0000259" key="6">
    <source>
        <dbReference type="Pfam" id="PF05699"/>
    </source>
</evidence>